<feature type="compositionally biased region" description="Basic and acidic residues" evidence="1">
    <location>
        <begin position="521"/>
        <end position="536"/>
    </location>
</feature>
<dbReference type="PANTHER" id="PTHR13199">
    <property type="entry name" value="GH03947P"/>
    <property type="match status" value="1"/>
</dbReference>
<gene>
    <name evidence="3" type="ORF">Sjap_016586</name>
</gene>
<accession>A0AAP0NTK9</accession>
<dbReference type="AlphaFoldDB" id="A0AAP0NTK9"/>
<evidence type="ECO:0000259" key="2">
    <source>
        <dbReference type="SMART" id="SM01177"/>
    </source>
</evidence>
<feature type="domain" description="Atos-like conserved" evidence="2">
    <location>
        <begin position="378"/>
        <end position="437"/>
    </location>
</feature>
<feature type="region of interest" description="Disordered" evidence="1">
    <location>
        <begin position="580"/>
        <end position="620"/>
    </location>
</feature>
<evidence type="ECO:0000256" key="1">
    <source>
        <dbReference type="SAM" id="MobiDB-lite"/>
    </source>
</evidence>
<dbReference type="InterPro" id="IPR051506">
    <property type="entry name" value="ATOS_Transcription_Regulators"/>
</dbReference>
<dbReference type="Proteomes" id="UP001417504">
    <property type="component" value="Unassembled WGS sequence"/>
</dbReference>
<dbReference type="Pfam" id="PF13889">
    <property type="entry name" value="Chromosome_seg"/>
    <property type="match status" value="1"/>
</dbReference>
<reference evidence="3 4" key="1">
    <citation type="submission" date="2024-01" db="EMBL/GenBank/DDBJ databases">
        <title>Genome assemblies of Stephania.</title>
        <authorList>
            <person name="Yang L."/>
        </authorList>
    </citation>
    <scope>NUCLEOTIDE SEQUENCE [LARGE SCALE GENOMIC DNA]</scope>
    <source>
        <strain evidence="3">QJT</strain>
        <tissue evidence="3">Leaf</tissue>
    </source>
</reference>
<dbReference type="SMART" id="SM01177">
    <property type="entry name" value="DUF4210"/>
    <property type="match status" value="1"/>
</dbReference>
<feature type="compositionally biased region" description="Polar residues" evidence="1">
    <location>
        <begin position="602"/>
        <end position="619"/>
    </location>
</feature>
<evidence type="ECO:0000313" key="4">
    <source>
        <dbReference type="Proteomes" id="UP001417504"/>
    </source>
</evidence>
<keyword evidence="4" id="KW-1185">Reference proteome</keyword>
<dbReference type="Pfam" id="PF13915">
    <property type="entry name" value="DUF4210"/>
    <property type="match status" value="1"/>
</dbReference>
<protein>
    <recommendedName>
        <fullName evidence="2">Atos-like conserved domain-containing protein</fullName>
    </recommendedName>
</protein>
<proteinExistence type="predicted"/>
<organism evidence="3 4">
    <name type="scientific">Stephania japonica</name>
    <dbReference type="NCBI Taxonomy" id="461633"/>
    <lineage>
        <taxon>Eukaryota</taxon>
        <taxon>Viridiplantae</taxon>
        <taxon>Streptophyta</taxon>
        <taxon>Embryophyta</taxon>
        <taxon>Tracheophyta</taxon>
        <taxon>Spermatophyta</taxon>
        <taxon>Magnoliopsida</taxon>
        <taxon>Ranunculales</taxon>
        <taxon>Menispermaceae</taxon>
        <taxon>Menispermoideae</taxon>
        <taxon>Cissampelideae</taxon>
        <taxon>Stephania</taxon>
    </lineage>
</organism>
<name>A0AAP0NTK9_9MAGN</name>
<evidence type="ECO:0000313" key="3">
    <source>
        <dbReference type="EMBL" id="KAK9117639.1"/>
    </source>
</evidence>
<dbReference type="EMBL" id="JBBNAE010000006">
    <property type="protein sequence ID" value="KAK9117639.1"/>
    <property type="molecule type" value="Genomic_DNA"/>
</dbReference>
<dbReference type="InterPro" id="IPR033473">
    <property type="entry name" value="Atos-like_C"/>
</dbReference>
<comment type="caution">
    <text evidence="3">The sequence shown here is derived from an EMBL/GenBank/DDBJ whole genome shotgun (WGS) entry which is preliminary data.</text>
</comment>
<dbReference type="InterPro" id="IPR025261">
    <property type="entry name" value="Atos-like_cons_dom"/>
</dbReference>
<feature type="region of interest" description="Disordered" evidence="1">
    <location>
        <begin position="518"/>
        <end position="541"/>
    </location>
</feature>
<dbReference type="PANTHER" id="PTHR13199:SF11">
    <property type="entry name" value="PROTEIN ATOSSA"/>
    <property type="match status" value="1"/>
</dbReference>
<sequence>MGLPQVSSPKNSVEVSASLSTFVHPRFPGSSSCDLDGKHGGSMGSRVGDGPFKYVSTVSTLDESPNFHGSGVSSRESIGWFTPKVGRTASSPVSRIVGFSSGASDLLCGTEEATLSVVDAADDEKHVRKRLLSPLSNMLYSNEFGGRSPGEIEGDYQIGPCALSEKFNVSLSQDHKKANIGNSNCLECPIPSMPSCSSWDGMSDRTRVTCSVFFTDGPLLEHEESVTHSNYSSLPANIPFARTSEISSPTEAFSIYPNIISPPLSLSPLGPNLSERMKTAWASRDGRKKIEGKHFTLKNIEKSLDGDVSGISFSHEEDEFCTFRKSLHDHDISRKDCDLFTPEGTPSDSLHWFSGSAFIPQIIKPVRNLNLASVRRSLVGSFEESLLSGRFSFSKCSQTIDGFLAVLKVTGGSFSPPSQKLPFAVTSVDGDSYLLYYASIDLEGNKCKSQKLKRSLSNDDSPNVKSRLRIPMKGCIQLVLSNPEKTPVHTFFCNYDLSDMPAGTKTFLRQKVTLASSKGVNDMDRNESKSALEPKKNHPAQLIVESNQSSEVGIVHTVKLATPPSSDLLRDESSSLYCIYSSDSQGPNSGNPLSKEEIRSPSFKSETRNQQSMSTSKNDLSCDDCRKIDVEDFGIMDRFHETDRKSLLGSPKVNENSAGGVLRYALHLRFLCRSLKKSSKSVQRCKSDPLSAPETNNLNTEGDRRFYLYNDLRVVFPQRHSDSDEGKQLKGMGVTCDYGRLLSLVSKMQEKHWLANHAFAFCLGTHYVENGLFAYHFIE</sequence>